<dbReference type="EMBL" id="JXII01000002">
    <property type="protein sequence ID" value="KIH71615.1"/>
    <property type="molecule type" value="Genomic_DNA"/>
</dbReference>
<organism evidence="2 4">
    <name type="scientific">Salinicoccus roseus</name>
    <dbReference type="NCBI Taxonomy" id="45670"/>
    <lineage>
        <taxon>Bacteria</taxon>
        <taxon>Bacillati</taxon>
        <taxon>Bacillota</taxon>
        <taxon>Bacilli</taxon>
        <taxon>Bacillales</taxon>
        <taxon>Staphylococcaceae</taxon>
        <taxon>Salinicoccus</taxon>
    </lineage>
</organism>
<dbReference type="InterPro" id="IPR013560">
    <property type="entry name" value="DUF1722"/>
</dbReference>
<keyword evidence="5" id="KW-1185">Reference proteome</keyword>
<feature type="domain" description="DUF1722" evidence="1">
    <location>
        <begin position="15"/>
        <end position="124"/>
    </location>
</feature>
<gene>
    <name evidence="3" type="ORF">F7P68_0004105</name>
    <name evidence="2" type="ORF">SN16_02790</name>
</gene>
<dbReference type="AlphaFoldDB" id="A0A0C2HD39"/>
<dbReference type="EMBL" id="JABEVU030000001">
    <property type="protein sequence ID" value="MDB0579705.1"/>
    <property type="molecule type" value="Genomic_DNA"/>
</dbReference>
<dbReference type="Proteomes" id="UP000031546">
    <property type="component" value="Unassembled WGS sequence"/>
</dbReference>
<evidence type="ECO:0000313" key="3">
    <source>
        <dbReference type="EMBL" id="MDB0579705.1"/>
    </source>
</evidence>
<evidence type="ECO:0000313" key="2">
    <source>
        <dbReference type="EMBL" id="KIH71615.1"/>
    </source>
</evidence>
<dbReference type="RefSeq" id="WP_040105077.1">
    <property type="nucleotide sequence ID" value="NZ_CANLZD010000002.1"/>
</dbReference>
<name>A0A0C2HD39_9STAP</name>
<evidence type="ECO:0000313" key="5">
    <source>
        <dbReference type="Proteomes" id="UP000527860"/>
    </source>
</evidence>
<reference evidence="5" key="2">
    <citation type="submission" date="2020-04" db="EMBL/GenBank/DDBJ databases">
        <title>Genome analysis and biological profiling of marine Cellulosimicrobium funkei MOSEL-ME6.</title>
        <authorList>
            <person name="Tanveer F."/>
            <person name="Xie Y."/>
            <person name="Shinwari Z.K."/>
        </authorList>
    </citation>
    <scope>NUCLEOTIDE SEQUENCE [LARGE SCALE GENOMIC DNA]</scope>
    <source>
        <strain evidence="5">MOSEL-ME25</strain>
    </source>
</reference>
<dbReference type="STRING" id="45670.SN16_02790"/>
<sequence length="125" mass="14661">MKERGRMEQLWAHEKYRVMFHSQKHYNEIREVLKGAVSYETVEGLIMEATKVSPTKGSMMNAIDHMWGYFRNCSDEDEKAEYRELKEHFQRGSVNAEALLGFLAALSKKYDQRYLLASSIIKSYV</sequence>
<evidence type="ECO:0000259" key="1">
    <source>
        <dbReference type="Pfam" id="PF08349"/>
    </source>
</evidence>
<dbReference type="GeneID" id="77844466"/>
<reference evidence="3" key="3">
    <citation type="submission" date="2020-04" db="EMBL/GenBank/DDBJ databases">
        <authorList>
            <person name="Tanveer F."/>
            <person name="Xie Y."/>
            <person name="Shinwari Z.K."/>
        </authorList>
    </citation>
    <scope>NUCLEOTIDE SEQUENCE</scope>
    <source>
        <strain evidence="3">MOSEL-ME25</strain>
    </source>
</reference>
<accession>A0A0C2HD39</accession>
<evidence type="ECO:0000313" key="4">
    <source>
        <dbReference type="Proteomes" id="UP000031546"/>
    </source>
</evidence>
<reference evidence="3 5" key="4">
    <citation type="submission" date="2022-12" db="EMBL/GenBank/DDBJ databases">
        <title>Genome analysis and biological profiling of marine Salinicoccus roseus MOSEL-ME25.</title>
        <authorList>
            <person name="Mirza F.T."/>
            <person name="Xie Y."/>
            <person name="Shinwari Z.K."/>
        </authorList>
    </citation>
    <scope>NUCLEOTIDE SEQUENCE [LARGE SCALE GENOMIC DNA]</scope>
    <source>
        <strain evidence="3 5">MOSEL-ME25</strain>
    </source>
</reference>
<dbReference type="OrthoDB" id="9782576at2"/>
<dbReference type="Proteomes" id="UP000527860">
    <property type="component" value="Unassembled WGS sequence"/>
</dbReference>
<dbReference type="Pfam" id="PF08349">
    <property type="entry name" value="DUF1722"/>
    <property type="match status" value="1"/>
</dbReference>
<reference evidence="2 4" key="1">
    <citation type="submission" date="2015-01" db="EMBL/GenBank/DDBJ databases">
        <title>Genome sequences of high lactate-tolerant strain Salinicoccus roseus W12 with industrial interest.</title>
        <authorList>
            <person name="Wang H."/>
            <person name="Yu B."/>
        </authorList>
    </citation>
    <scope>NUCLEOTIDE SEQUENCE [LARGE SCALE GENOMIC DNA]</scope>
    <source>
        <strain evidence="2 4">W12</strain>
    </source>
</reference>
<protein>
    <submittedName>
        <fullName evidence="2">Type II DNA modification enzyme</fullName>
    </submittedName>
    <submittedName>
        <fullName evidence="3">YbgA family protein</fullName>
    </submittedName>
</protein>
<proteinExistence type="predicted"/>
<comment type="caution">
    <text evidence="2">The sequence shown here is derived from an EMBL/GenBank/DDBJ whole genome shotgun (WGS) entry which is preliminary data.</text>
</comment>